<protein>
    <submittedName>
        <fullName evidence="6">Uncharacterized protein</fullName>
    </submittedName>
</protein>
<evidence type="ECO:0000256" key="1">
    <source>
        <dbReference type="ARBA" id="ARBA00004162"/>
    </source>
</evidence>
<dbReference type="PANTHER" id="PTHR33885">
    <property type="entry name" value="PHAGE SHOCK PROTEIN C"/>
    <property type="match status" value="1"/>
</dbReference>
<sequence length="61" mass="6579">MNSLYRSKRRKVLLGVCGGLSEKFGISASLIRILVVILCFVTAFLPVALVYGVLGAVLPKQ</sequence>
<proteinExistence type="predicted"/>
<name>A0A0H4KKT3_9BACI</name>
<accession>A0A0H4KKT3</accession>
<dbReference type="GeneID" id="93703128"/>
<keyword evidence="7" id="KW-1185">Reference proteome</keyword>
<keyword evidence="3" id="KW-0812">Transmembrane</keyword>
<reference evidence="6 7" key="1">
    <citation type="journal article" date="2015" name="PLoS ONE">
        <title>Genome Sequence of Bacillus endophyticus and Analysis of Its Companion Mechanism in the Ketogulonigenium vulgare-Bacillus Strain Consortium.</title>
        <authorList>
            <person name="Jia N."/>
            <person name="Du J."/>
            <person name="Ding M.Z."/>
            <person name="Gao F."/>
            <person name="Yuan Y.J."/>
        </authorList>
    </citation>
    <scope>NUCLEOTIDE SEQUENCE [LARGE SCALE GENOMIC DNA]</scope>
    <source>
        <strain evidence="6 7">Hbe603</strain>
    </source>
</reference>
<keyword evidence="4" id="KW-1133">Transmembrane helix</keyword>
<dbReference type="PANTHER" id="PTHR33885:SF3">
    <property type="entry name" value="PHAGE SHOCK PROTEIN C"/>
    <property type="match status" value="1"/>
</dbReference>
<dbReference type="PATRIC" id="fig|135735.6.peg.4814"/>
<dbReference type="Pfam" id="PF04024">
    <property type="entry name" value="PspC"/>
    <property type="match status" value="1"/>
</dbReference>
<dbReference type="Proteomes" id="UP000036202">
    <property type="component" value="Chromosome"/>
</dbReference>
<dbReference type="AlphaFoldDB" id="A0A0H4KKT3"/>
<reference evidence="7" key="2">
    <citation type="submission" date="2015-06" db="EMBL/GenBank/DDBJ databases">
        <title>Genome Sequence of Bacillus endophyticus and Analysis of its Companion Mechanism in the Ketogulonigenium vulgare-Bacillus strain Consortium.</title>
        <authorList>
            <person name="Jia N."/>
            <person name="Du J."/>
            <person name="Ding M.-Z."/>
            <person name="Gao F."/>
            <person name="Yuan Y.-J."/>
        </authorList>
    </citation>
    <scope>NUCLEOTIDE SEQUENCE [LARGE SCALE GENOMIC DNA]</scope>
    <source>
        <strain evidence="7">Hbe603</strain>
    </source>
</reference>
<accession>A0A1X7FRK2</accession>
<dbReference type="OrthoDB" id="9815286at2"/>
<dbReference type="InterPro" id="IPR007168">
    <property type="entry name" value="Phageshock_PspC_N"/>
</dbReference>
<evidence type="ECO:0000256" key="4">
    <source>
        <dbReference type="ARBA" id="ARBA00022989"/>
    </source>
</evidence>
<dbReference type="RefSeq" id="WP_019394906.1">
    <property type="nucleotide sequence ID" value="NZ_ALIM01000035.1"/>
</dbReference>
<evidence type="ECO:0000313" key="6">
    <source>
        <dbReference type="EMBL" id="AKO94692.1"/>
    </source>
</evidence>
<comment type="subcellular location">
    <subcellularLocation>
        <location evidence="1">Cell membrane</location>
        <topology evidence="1">Single-pass membrane protein</topology>
    </subcellularLocation>
</comment>
<keyword evidence="2" id="KW-1003">Cell membrane</keyword>
<dbReference type="InterPro" id="IPR052027">
    <property type="entry name" value="PspC"/>
</dbReference>
<dbReference type="GO" id="GO:0005886">
    <property type="term" value="C:plasma membrane"/>
    <property type="evidence" value="ECO:0007669"/>
    <property type="project" value="UniProtKB-SubCell"/>
</dbReference>
<evidence type="ECO:0000256" key="2">
    <source>
        <dbReference type="ARBA" id="ARBA00022475"/>
    </source>
</evidence>
<evidence type="ECO:0000256" key="3">
    <source>
        <dbReference type="ARBA" id="ARBA00022692"/>
    </source>
</evidence>
<evidence type="ECO:0000256" key="5">
    <source>
        <dbReference type="ARBA" id="ARBA00023136"/>
    </source>
</evidence>
<dbReference type="EMBL" id="CP011974">
    <property type="protein sequence ID" value="AKO94692.1"/>
    <property type="molecule type" value="Genomic_DNA"/>
</dbReference>
<keyword evidence="5" id="KW-0472">Membrane</keyword>
<evidence type="ECO:0000313" key="7">
    <source>
        <dbReference type="Proteomes" id="UP000036202"/>
    </source>
</evidence>
<dbReference type="KEGG" id="beo:BEH_22900"/>
<gene>
    <name evidence="6" type="ORF">BEH_22900</name>
</gene>
<organism evidence="6 7">
    <name type="scientific">Priestia filamentosa</name>
    <dbReference type="NCBI Taxonomy" id="1402861"/>
    <lineage>
        <taxon>Bacteria</taxon>
        <taxon>Bacillati</taxon>
        <taxon>Bacillota</taxon>
        <taxon>Bacilli</taxon>
        <taxon>Bacillales</taxon>
        <taxon>Bacillaceae</taxon>
        <taxon>Priestia</taxon>
    </lineage>
</organism>